<dbReference type="Pfam" id="PF00501">
    <property type="entry name" value="AMP-binding"/>
    <property type="match status" value="1"/>
</dbReference>
<dbReference type="OrthoDB" id="9803968at2"/>
<evidence type="ECO:0000313" key="3">
    <source>
        <dbReference type="EMBL" id="RJF91198.1"/>
    </source>
</evidence>
<dbReference type="InterPro" id="IPR000873">
    <property type="entry name" value="AMP-dep_synth/lig_dom"/>
</dbReference>
<reference evidence="3 4" key="1">
    <citation type="submission" date="2018-09" db="EMBL/GenBank/DDBJ databases">
        <authorList>
            <person name="Zhu H."/>
        </authorList>
    </citation>
    <scope>NUCLEOTIDE SEQUENCE [LARGE SCALE GENOMIC DNA]</scope>
    <source>
        <strain evidence="3 4">K2R01-6</strain>
    </source>
</reference>
<comment type="caution">
    <text evidence="3">The sequence shown here is derived from an EMBL/GenBank/DDBJ whole genome shotgun (WGS) entry which is preliminary data.</text>
</comment>
<protein>
    <submittedName>
        <fullName evidence="3">Long-chain fatty acid--CoA ligase</fullName>
    </submittedName>
</protein>
<dbReference type="GO" id="GO:0016405">
    <property type="term" value="F:CoA-ligase activity"/>
    <property type="evidence" value="ECO:0007669"/>
    <property type="project" value="TreeGrafter"/>
</dbReference>
<evidence type="ECO:0000259" key="1">
    <source>
        <dbReference type="Pfam" id="PF00501"/>
    </source>
</evidence>
<dbReference type="InterPro" id="IPR042099">
    <property type="entry name" value="ANL_N_sf"/>
</dbReference>
<keyword evidence="4" id="KW-1185">Reference proteome</keyword>
<dbReference type="InterPro" id="IPR025110">
    <property type="entry name" value="AMP-bd_C"/>
</dbReference>
<dbReference type="InterPro" id="IPR045851">
    <property type="entry name" value="AMP-bd_C_sf"/>
</dbReference>
<proteinExistence type="predicted"/>
<name>A0A418WMH3_9SPHN</name>
<dbReference type="Gene3D" id="3.40.50.12780">
    <property type="entry name" value="N-terminal domain of ligase-like"/>
    <property type="match status" value="1"/>
</dbReference>
<feature type="domain" description="AMP-dependent synthetase/ligase" evidence="1">
    <location>
        <begin position="41"/>
        <end position="390"/>
    </location>
</feature>
<gene>
    <name evidence="3" type="ORF">D3876_13845</name>
</gene>
<keyword evidence="3" id="KW-0436">Ligase</keyword>
<dbReference type="Pfam" id="PF13193">
    <property type="entry name" value="AMP-binding_C"/>
    <property type="match status" value="1"/>
</dbReference>
<dbReference type="Gene3D" id="3.30.300.30">
    <property type="match status" value="1"/>
</dbReference>
<dbReference type="CDD" id="cd04433">
    <property type="entry name" value="AFD_class_I"/>
    <property type="match status" value="1"/>
</dbReference>
<evidence type="ECO:0000313" key="4">
    <source>
        <dbReference type="Proteomes" id="UP000286100"/>
    </source>
</evidence>
<dbReference type="Proteomes" id="UP000286100">
    <property type="component" value="Unassembled WGS sequence"/>
</dbReference>
<dbReference type="PANTHER" id="PTHR24096">
    <property type="entry name" value="LONG-CHAIN-FATTY-ACID--COA LIGASE"/>
    <property type="match status" value="1"/>
</dbReference>
<accession>A0A418WMH3</accession>
<dbReference type="EMBL" id="QYUM01000003">
    <property type="protein sequence ID" value="RJF91198.1"/>
    <property type="molecule type" value="Genomic_DNA"/>
</dbReference>
<evidence type="ECO:0000259" key="2">
    <source>
        <dbReference type="Pfam" id="PF13193"/>
    </source>
</evidence>
<dbReference type="SUPFAM" id="SSF56801">
    <property type="entry name" value="Acetyl-CoA synthetase-like"/>
    <property type="match status" value="1"/>
</dbReference>
<sequence>MKKHRGGVAQRCGLATSAASVSGQKEYPVASLQELAVIALRREPALQAIEFEHRWHSWGDVRRVAEAVQTALGASGIGGQAPVAFVPRNRPASIAALLGLIAQGRTIRMIYAFQSPAGIARDIERLQPAAVVADREDFAPEVQEVLGKEGLAAIALNGMQAAPLTGFEQARIGGQRTGPAEPQIEILTSGTTGPPKQFAISYRLLEQHFLASPLAKTQGDNSESSPPFLLFFPLGNISGIYSTLPMMIRGQRVVLLERFTIEGWHDHVVRYRPAHSGLPPSCVQLVLDANIPKEDLVSIRALGVGAAPLDPTAQKAFEDRYGIPVLLSYGATEFAGPVAAMTPELHREWGRTKLGTVGRAMPGAQLRVVDPDTGEVLAPGAEGLLEVVSPRIGPEWIRTSDIALIDEDGFLFHRGRADGAIMRGGFKILPESVECALMLHPSISEAAVTGISDHRLGQVPAAAIRLKPGASAPRIEDLEGHLRKHLLATHIPVKWLFCEDLPRTPSLKADRPALQRLFDSS</sequence>
<dbReference type="AlphaFoldDB" id="A0A418WMH3"/>
<organism evidence="3 4">
    <name type="scientific">Sphingomonas cavernae</name>
    <dbReference type="NCBI Taxonomy" id="2320861"/>
    <lineage>
        <taxon>Bacteria</taxon>
        <taxon>Pseudomonadati</taxon>
        <taxon>Pseudomonadota</taxon>
        <taxon>Alphaproteobacteria</taxon>
        <taxon>Sphingomonadales</taxon>
        <taxon>Sphingomonadaceae</taxon>
        <taxon>Sphingomonas</taxon>
    </lineage>
</organism>
<feature type="domain" description="AMP-binding enzyme C-terminal" evidence="2">
    <location>
        <begin position="433"/>
        <end position="508"/>
    </location>
</feature>